<dbReference type="RefSeq" id="WP_163465540.1">
    <property type="nucleotide sequence ID" value="NZ_JAAAMG010000023.1"/>
</dbReference>
<dbReference type="EMBL" id="JAAAMG010000023">
    <property type="protein sequence ID" value="NDW07086.1"/>
    <property type="molecule type" value="Genomic_DNA"/>
</dbReference>
<gene>
    <name evidence="1" type="ORF">GTK09_21960</name>
</gene>
<name>A0A6N9TAL0_9HYPH</name>
<keyword evidence="2" id="KW-1185">Reference proteome</keyword>
<protein>
    <submittedName>
        <fullName evidence="1">Uncharacterized protein</fullName>
    </submittedName>
</protein>
<dbReference type="Proteomes" id="UP000469011">
    <property type="component" value="Unassembled WGS sequence"/>
</dbReference>
<organism evidence="1 2">
    <name type="scientific">Jiella pacifica</name>
    <dbReference type="NCBI Taxonomy" id="2696469"/>
    <lineage>
        <taxon>Bacteria</taxon>
        <taxon>Pseudomonadati</taxon>
        <taxon>Pseudomonadota</taxon>
        <taxon>Alphaproteobacteria</taxon>
        <taxon>Hyphomicrobiales</taxon>
        <taxon>Aurantimonadaceae</taxon>
        <taxon>Jiella</taxon>
    </lineage>
</organism>
<evidence type="ECO:0000313" key="2">
    <source>
        <dbReference type="Proteomes" id="UP000469011"/>
    </source>
</evidence>
<comment type="caution">
    <text evidence="1">The sequence shown here is derived from an EMBL/GenBank/DDBJ whole genome shotgun (WGS) entry which is preliminary data.</text>
</comment>
<reference evidence="1 2" key="1">
    <citation type="submission" date="2020-01" db="EMBL/GenBank/DDBJ databases">
        <title>Jiella pacifica sp. nov.</title>
        <authorList>
            <person name="Xue Z."/>
            <person name="Zhu S."/>
            <person name="Chen J."/>
            <person name="Yang J."/>
        </authorList>
    </citation>
    <scope>NUCLEOTIDE SEQUENCE [LARGE SCALE GENOMIC DNA]</scope>
    <source>
        <strain evidence="1 2">40Bstr34</strain>
    </source>
</reference>
<evidence type="ECO:0000313" key="1">
    <source>
        <dbReference type="EMBL" id="NDW07086.1"/>
    </source>
</evidence>
<dbReference type="AlphaFoldDB" id="A0A6N9TAL0"/>
<accession>A0A6N9TAL0</accession>
<sequence length="85" mass="8755">MAFLSLSFVAGCTSGSGPLPPVFGAVFGLENAESTRFRSGKIPETTPGPEDTVLGLAANSPGQCVYRRAGGSRRFIAGCPEGYDV</sequence>
<proteinExistence type="predicted"/>